<name>A0ABQ5E7G3_9ASTR</name>
<reference evidence="1" key="1">
    <citation type="journal article" date="2022" name="Int. J. Mol. Sci.">
        <title>Draft Genome of Tanacetum Coccineum: Genomic Comparison of Closely Related Tanacetum-Family Plants.</title>
        <authorList>
            <person name="Yamashiro T."/>
            <person name="Shiraishi A."/>
            <person name="Nakayama K."/>
            <person name="Satake H."/>
        </authorList>
    </citation>
    <scope>NUCLEOTIDE SEQUENCE</scope>
</reference>
<evidence type="ECO:0000313" key="1">
    <source>
        <dbReference type="EMBL" id="GJT46815.1"/>
    </source>
</evidence>
<keyword evidence="2" id="KW-1185">Reference proteome</keyword>
<reference evidence="1" key="2">
    <citation type="submission" date="2022-01" db="EMBL/GenBank/DDBJ databases">
        <authorList>
            <person name="Yamashiro T."/>
            <person name="Shiraishi A."/>
            <person name="Satake H."/>
            <person name="Nakayama K."/>
        </authorList>
    </citation>
    <scope>NUCLEOTIDE SEQUENCE</scope>
</reference>
<gene>
    <name evidence="1" type="ORF">Tco_0955530</name>
</gene>
<dbReference type="EMBL" id="BQNB010016016">
    <property type="protein sequence ID" value="GJT46815.1"/>
    <property type="molecule type" value="Genomic_DNA"/>
</dbReference>
<sequence length="70" mass="7718">MSQQNTHPIGGDNAVRIIPGPAGILQLAQIRKTAETRECGHNCEMLTQEYVRKITEEASDDDHFTRGPVA</sequence>
<accession>A0ABQ5E7G3</accession>
<protein>
    <submittedName>
        <fullName evidence="1">Uncharacterized protein</fullName>
    </submittedName>
</protein>
<comment type="caution">
    <text evidence="1">The sequence shown here is derived from an EMBL/GenBank/DDBJ whole genome shotgun (WGS) entry which is preliminary data.</text>
</comment>
<proteinExistence type="predicted"/>
<dbReference type="Proteomes" id="UP001151760">
    <property type="component" value="Unassembled WGS sequence"/>
</dbReference>
<evidence type="ECO:0000313" key="2">
    <source>
        <dbReference type="Proteomes" id="UP001151760"/>
    </source>
</evidence>
<organism evidence="1 2">
    <name type="scientific">Tanacetum coccineum</name>
    <dbReference type="NCBI Taxonomy" id="301880"/>
    <lineage>
        <taxon>Eukaryota</taxon>
        <taxon>Viridiplantae</taxon>
        <taxon>Streptophyta</taxon>
        <taxon>Embryophyta</taxon>
        <taxon>Tracheophyta</taxon>
        <taxon>Spermatophyta</taxon>
        <taxon>Magnoliopsida</taxon>
        <taxon>eudicotyledons</taxon>
        <taxon>Gunneridae</taxon>
        <taxon>Pentapetalae</taxon>
        <taxon>asterids</taxon>
        <taxon>campanulids</taxon>
        <taxon>Asterales</taxon>
        <taxon>Asteraceae</taxon>
        <taxon>Asteroideae</taxon>
        <taxon>Anthemideae</taxon>
        <taxon>Anthemidinae</taxon>
        <taxon>Tanacetum</taxon>
    </lineage>
</organism>